<feature type="transmembrane region" description="Helical" evidence="7">
    <location>
        <begin position="472"/>
        <end position="490"/>
    </location>
</feature>
<evidence type="ECO:0000256" key="4">
    <source>
        <dbReference type="ARBA" id="ARBA00022989"/>
    </source>
</evidence>
<dbReference type="AlphaFoldDB" id="A0A9P9IJ13"/>
<keyword evidence="5 7" id="KW-0472">Membrane</keyword>
<evidence type="ECO:0000256" key="3">
    <source>
        <dbReference type="ARBA" id="ARBA00022692"/>
    </source>
</evidence>
<dbReference type="Gene3D" id="1.20.1250.20">
    <property type="entry name" value="MFS general substrate transporter like domains"/>
    <property type="match status" value="1"/>
</dbReference>
<feature type="transmembrane region" description="Helical" evidence="7">
    <location>
        <begin position="404"/>
        <end position="426"/>
    </location>
</feature>
<dbReference type="InterPro" id="IPR005829">
    <property type="entry name" value="Sugar_transporter_CS"/>
</dbReference>
<comment type="subcellular location">
    <subcellularLocation>
        <location evidence="1">Membrane</location>
        <topology evidence="1">Multi-pass membrane protein</topology>
    </subcellularLocation>
</comment>
<dbReference type="PANTHER" id="PTHR48022:SF22">
    <property type="entry name" value="MAJOR FACILITATOR SUPERFAMILY (MFS) PROFILE DOMAIN-CONTAINING PROTEIN"/>
    <property type="match status" value="1"/>
</dbReference>
<feature type="transmembrane region" description="Helical" evidence="7">
    <location>
        <begin position="438"/>
        <end position="460"/>
    </location>
</feature>
<feature type="region of interest" description="Disordered" evidence="6">
    <location>
        <begin position="1"/>
        <end position="20"/>
    </location>
</feature>
<protein>
    <submittedName>
        <fullName evidence="9">General substrate transporter</fullName>
    </submittedName>
</protein>
<evidence type="ECO:0000256" key="6">
    <source>
        <dbReference type="SAM" id="MobiDB-lite"/>
    </source>
</evidence>
<evidence type="ECO:0000313" key="9">
    <source>
        <dbReference type="EMBL" id="KAH7123948.1"/>
    </source>
</evidence>
<keyword evidence="10" id="KW-1185">Reference proteome</keyword>
<dbReference type="InterPro" id="IPR020846">
    <property type="entry name" value="MFS_dom"/>
</dbReference>
<feature type="transmembrane region" description="Helical" evidence="7">
    <location>
        <begin position="307"/>
        <end position="327"/>
    </location>
</feature>
<comment type="caution">
    <text evidence="9">The sequence shown here is derived from an EMBL/GenBank/DDBJ whole genome shotgun (WGS) entry which is preliminary data.</text>
</comment>
<feature type="transmembrane region" description="Helical" evidence="7">
    <location>
        <begin position="372"/>
        <end position="392"/>
    </location>
</feature>
<evidence type="ECO:0000259" key="8">
    <source>
        <dbReference type="PROSITE" id="PS50850"/>
    </source>
</evidence>
<keyword evidence="3 7" id="KW-0812">Transmembrane</keyword>
<comment type="similarity">
    <text evidence="2">Belongs to the major facilitator superfamily. Sugar transporter (TC 2.A.1.1) family.</text>
</comment>
<feature type="transmembrane region" description="Helical" evidence="7">
    <location>
        <begin position="130"/>
        <end position="149"/>
    </location>
</feature>
<proteinExistence type="inferred from homology"/>
<feature type="transmembrane region" description="Helical" evidence="7">
    <location>
        <begin position="347"/>
        <end position="365"/>
    </location>
</feature>
<dbReference type="Pfam" id="PF00083">
    <property type="entry name" value="Sugar_tr"/>
    <property type="match status" value="1"/>
</dbReference>
<dbReference type="GO" id="GO:0005351">
    <property type="term" value="F:carbohydrate:proton symporter activity"/>
    <property type="evidence" value="ECO:0007669"/>
    <property type="project" value="TreeGrafter"/>
</dbReference>
<dbReference type="PANTHER" id="PTHR48022">
    <property type="entry name" value="PLASTIDIC GLUCOSE TRANSPORTER 4"/>
    <property type="match status" value="1"/>
</dbReference>
<dbReference type="EMBL" id="JAGMWT010000008">
    <property type="protein sequence ID" value="KAH7123948.1"/>
    <property type="molecule type" value="Genomic_DNA"/>
</dbReference>
<evidence type="ECO:0000256" key="5">
    <source>
        <dbReference type="ARBA" id="ARBA00023136"/>
    </source>
</evidence>
<dbReference type="InterPro" id="IPR005828">
    <property type="entry name" value="MFS_sugar_transport-like"/>
</dbReference>
<sequence>MSTLAEKKSRPSVEHIEPGHDSQQLAAHASDFEDHDLTIWHTVKRNPWACFWCVYALWTITLVAFETQAANAVVGIPRFRKDFGFEYPVGSGKHVIPAKWQSAFNGAPQAAKVIAVLVTGQIADMIGRRYTILLSLVISFVAIGIEFMATTNAVFFAGKFTNGLSIGIIAVAMVSYIGEIAPLKLRGIFGCCIGVSYGVGPLVAFIIVKYSGGVDTRWAYRTIFCAQWGFAAVALLLWPWMPESPWWLVSKGKNEKALKSLNRLGYKGDRGQQRLSLVQVTLEQHKQETEGVTYAECFRRSNRRRTIISLMPPCIQALSGIQFVAGYFTYYLQLAGYSTDESFKVQIAQPTLSIVGNLTAAACIDRVGRRNLTYYGLIILTAFLLITGGLGTQTKNPAFVKGTVSFILIYSYWYNVSIGSTAFALMSEISTPRLRYKTVAISLALNSSINVMWQFVLPFLFNPDQLNMGAKVAFIFGGLCFFCIIYLFYYQPETSGRSFQELDEMFSKGVPAREFKRYKTNAQEENDIAGGLMKGKEV</sequence>
<dbReference type="SUPFAM" id="SSF103473">
    <property type="entry name" value="MFS general substrate transporter"/>
    <property type="match status" value="1"/>
</dbReference>
<evidence type="ECO:0000313" key="10">
    <source>
        <dbReference type="Proteomes" id="UP000700596"/>
    </source>
</evidence>
<feature type="domain" description="Major facilitator superfamily (MFS) profile" evidence="8">
    <location>
        <begin position="52"/>
        <end position="495"/>
    </location>
</feature>
<dbReference type="OrthoDB" id="6612291at2759"/>
<dbReference type="InterPro" id="IPR036259">
    <property type="entry name" value="MFS_trans_sf"/>
</dbReference>
<keyword evidence="4 7" id="KW-1133">Transmembrane helix</keyword>
<evidence type="ECO:0000256" key="2">
    <source>
        <dbReference type="ARBA" id="ARBA00010992"/>
    </source>
</evidence>
<evidence type="ECO:0000256" key="1">
    <source>
        <dbReference type="ARBA" id="ARBA00004141"/>
    </source>
</evidence>
<gene>
    <name evidence="9" type="ORF">B0J11DRAFT_615466</name>
</gene>
<dbReference type="PROSITE" id="PS00216">
    <property type="entry name" value="SUGAR_TRANSPORT_1"/>
    <property type="match status" value="2"/>
</dbReference>
<feature type="transmembrane region" description="Helical" evidence="7">
    <location>
        <begin position="218"/>
        <end position="238"/>
    </location>
</feature>
<dbReference type="PROSITE" id="PS50850">
    <property type="entry name" value="MFS"/>
    <property type="match status" value="1"/>
</dbReference>
<name>A0A9P9IJ13_9PLEO</name>
<accession>A0A9P9IJ13</accession>
<evidence type="ECO:0000256" key="7">
    <source>
        <dbReference type="SAM" id="Phobius"/>
    </source>
</evidence>
<feature type="transmembrane region" description="Helical" evidence="7">
    <location>
        <begin position="155"/>
        <end position="176"/>
    </location>
</feature>
<organism evidence="9 10">
    <name type="scientific">Dendryphion nanum</name>
    <dbReference type="NCBI Taxonomy" id="256645"/>
    <lineage>
        <taxon>Eukaryota</taxon>
        <taxon>Fungi</taxon>
        <taxon>Dikarya</taxon>
        <taxon>Ascomycota</taxon>
        <taxon>Pezizomycotina</taxon>
        <taxon>Dothideomycetes</taxon>
        <taxon>Pleosporomycetidae</taxon>
        <taxon>Pleosporales</taxon>
        <taxon>Torulaceae</taxon>
        <taxon>Dendryphion</taxon>
    </lineage>
</organism>
<reference evidence="9" key="1">
    <citation type="journal article" date="2021" name="Nat. Commun.">
        <title>Genetic determinants of endophytism in the Arabidopsis root mycobiome.</title>
        <authorList>
            <person name="Mesny F."/>
            <person name="Miyauchi S."/>
            <person name="Thiergart T."/>
            <person name="Pickel B."/>
            <person name="Atanasova L."/>
            <person name="Karlsson M."/>
            <person name="Huettel B."/>
            <person name="Barry K.W."/>
            <person name="Haridas S."/>
            <person name="Chen C."/>
            <person name="Bauer D."/>
            <person name="Andreopoulos W."/>
            <person name="Pangilinan J."/>
            <person name="LaButti K."/>
            <person name="Riley R."/>
            <person name="Lipzen A."/>
            <person name="Clum A."/>
            <person name="Drula E."/>
            <person name="Henrissat B."/>
            <person name="Kohler A."/>
            <person name="Grigoriev I.V."/>
            <person name="Martin F.M."/>
            <person name="Hacquard S."/>
        </authorList>
    </citation>
    <scope>NUCLEOTIDE SEQUENCE</scope>
    <source>
        <strain evidence="9">MPI-CAGE-CH-0243</strain>
    </source>
</reference>
<dbReference type="InterPro" id="IPR050360">
    <property type="entry name" value="MFS_Sugar_Transporters"/>
</dbReference>
<feature type="transmembrane region" description="Helical" evidence="7">
    <location>
        <begin position="188"/>
        <end position="212"/>
    </location>
</feature>
<dbReference type="FunFam" id="1.20.1250.20:FF:000078">
    <property type="entry name" value="MFS maltose transporter, putative"/>
    <property type="match status" value="1"/>
</dbReference>
<dbReference type="Proteomes" id="UP000700596">
    <property type="component" value="Unassembled WGS sequence"/>
</dbReference>
<dbReference type="GO" id="GO:0016020">
    <property type="term" value="C:membrane"/>
    <property type="evidence" value="ECO:0007669"/>
    <property type="project" value="UniProtKB-SubCell"/>
</dbReference>